<evidence type="ECO:0000313" key="2">
    <source>
        <dbReference type="Proteomes" id="UP000019737"/>
    </source>
</evidence>
<accession>X2KYS3</accession>
<gene>
    <name evidence="1" type="primary">8</name>
    <name evidence="1" type="ORF">PBI_HAWKEYE_8</name>
</gene>
<dbReference type="KEGG" id="vg:19527188"/>
<name>X2KYS3_9CAUD</name>
<sequence>MSGPSSETAGSDWREKHAAKYGSVTRRAAVEPLSSGDVVQITSNGKTLKGRVSERYRPGVDRMVSVMLEGGTSVQSFGAASVKKIEGIRVKR</sequence>
<dbReference type="RefSeq" id="YP_009035903.1">
    <property type="nucleotide sequence ID" value="NC_024209.1"/>
</dbReference>
<dbReference type="Proteomes" id="UP000019737">
    <property type="component" value="Segment"/>
</dbReference>
<dbReference type="EMBL" id="KJ194582">
    <property type="protein sequence ID" value="AHN84019.1"/>
    <property type="molecule type" value="Genomic_DNA"/>
</dbReference>
<protein>
    <submittedName>
        <fullName evidence="1">Uncharacterized protein</fullName>
    </submittedName>
</protein>
<proteinExistence type="predicted"/>
<evidence type="ECO:0000313" key="1">
    <source>
        <dbReference type="EMBL" id="AHN84019.1"/>
    </source>
</evidence>
<dbReference type="GeneID" id="19527188"/>
<keyword evidence="2" id="KW-1185">Reference proteome</keyword>
<organism evidence="1 2">
    <name type="scientific">Mycobacterium phage Hawkeye</name>
    <dbReference type="NCBI Taxonomy" id="1458711"/>
    <lineage>
        <taxon>Viruses</taxon>
        <taxon>Duplodnaviria</taxon>
        <taxon>Heunggongvirae</taxon>
        <taxon>Uroviricota</taxon>
        <taxon>Caudoviricetes</taxon>
        <taxon>Dclasvirinae</taxon>
        <taxon>Hawkeyevirus</taxon>
        <taxon>Hawkeyevirus hawkeye</taxon>
    </lineage>
</organism>
<reference evidence="1 2" key="1">
    <citation type="submission" date="2014-01" db="EMBL/GenBank/DDBJ databases">
        <authorList>
            <person name="Schneider V.M."/>
            <person name="Bowman C.A."/>
            <person name="Russell D.A."/>
            <person name="Pope W.H."/>
            <person name="Jacobs-Sera D."/>
            <person name="Hendrix R.W."/>
            <person name="Hatfull G.F."/>
        </authorList>
    </citation>
    <scope>NUCLEOTIDE SEQUENCE [LARGE SCALE GENOMIC DNA]</scope>
</reference>